<proteinExistence type="predicted"/>
<dbReference type="PANTHER" id="PTHR43135">
    <property type="entry name" value="ALPHA-D-RIBOSE 1-METHYLPHOSPHONATE 5-TRIPHOSPHATE DIPHOSPHATASE"/>
    <property type="match status" value="1"/>
</dbReference>
<dbReference type="Gene3D" id="3.20.20.140">
    <property type="entry name" value="Metal-dependent hydrolases"/>
    <property type="match status" value="2"/>
</dbReference>
<name>A0A9P3PG89_LYOSH</name>
<dbReference type="InterPro" id="IPR011059">
    <property type="entry name" value="Metal-dep_hydrolase_composite"/>
</dbReference>
<dbReference type="Proteomes" id="UP001063166">
    <property type="component" value="Unassembled WGS sequence"/>
</dbReference>
<dbReference type="InterPro" id="IPR032466">
    <property type="entry name" value="Metal_Hydrolase"/>
</dbReference>
<comment type="caution">
    <text evidence="1">The sequence shown here is derived from an EMBL/GenBank/DDBJ whole genome shotgun (WGS) entry which is preliminary data.</text>
</comment>
<dbReference type="PANTHER" id="PTHR43135:SF3">
    <property type="entry name" value="ALPHA-D-RIBOSE 1-METHYLPHOSPHONATE 5-TRIPHOSPHATE DIPHOSPHATASE"/>
    <property type="match status" value="1"/>
</dbReference>
<evidence type="ECO:0000313" key="1">
    <source>
        <dbReference type="EMBL" id="GLB35482.1"/>
    </source>
</evidence>
<dbReference type="SUPFAM" id="SSF51338">
    <property type="entry name" value="Composite domain of metallo-dependent hydrolases"/>
    <property type="match status" value="1"/>
</dbReference>
<dbReference type="InterPro" id="IPR051781">
    <property type="entry name" value="Metallo-dep_Hydrolase"/>
</dbReference>
<keyword evidence="2" id="KW-1185">Reference proteome</keyword>
<protein>
    <submittedName>
        <fullName evidence="1">Amidohydrolase family protein</fullName>
    </submittedName>
</protein>
<dbReference type="SUPFAM" id="SSF82171">
    <property type="entry name" value="DPP6 N-terminal domain-like"/>
    <property type="match status" value="1"/>
</dbReference>
<dbReference type="SUPFAM" id="SSF51556">
    <property type="entry name" value="Metallo-dependent hydrolases"/>
    <property type="match status" value="1"/>
</dbReference>
<reference evidence="1" key="1">
    <citation type="submission" date="2022-07" db="EMBL/GenBank/DDBJ databases">
        <title>The genome of Lyophyllum shimeji provides insight into the initial evolution of ectomycorrhizal fungal genome.</title>
        <authorList>
            <person name="Kobayashi Y."/>
            <person name="Shibata T."/>
            <person name="Hirakawa H."/>
            <person name="Shigenobu S."/>
            <person name="Nishiyama T."/>
            <person name="Yamada A."/>
            <person name="Hasebe M."/>
            <person name="Kawaguchi M."/>
        </authorList>
    </citation>
    <scope>NUCLEOTIDE SEQUENCE</scope>
    <source>
        <strain evidence="1">AT787</strain>
    </source>
</reference>
<dbReference type="InterPro" id="IPR011042">
    <property type="entry name" value="6-blade_b-propeller_TolB-like"/>
</dbReference>
<dbReference type="GO" id="GO:0016810">
    <property type="term" value="F:hydrolase activity, acting on carbon-nitrogen (but not peptide) bonds"/>
    <property type="evidence" value="ECO:0007669"/>
    <property type="project" value="InterPro"/>
</dbReference>
<dbReference type="Gene3D" id="2.120.10.60">
    <property type="entry name" value="Tricorn protease N-terminal domain"/>
    <property type="match status" value="1"/>
</dbReference>
<dbReference type="EMBL" id="BRPK01000002">
    <property type="protein sequence ID" value="GLB35482.1"/>
    <property type="molecule type" value="Genomic_DNA"/>
</dbReference>
<accession>A0A9P3PG89</accession>
<sequence length="1328" mass="146295">MGMDMPLSSLRVLPEVYLVDELERGRMYCQTRDLSPAGGMTSKAAYYGVDGVTDLPYTRPTGRQPSRKSTTFLRIFKYLALCSAAVTLSSVLPTPWSFLRLQATVSKVQLKATSTDPAAEWEDNVWPLRQQTPWDISTDFPYPRKLEYDVQEGTWLRLDVHPKSGDIVFDMVGDLYCLPAAEVAKHGLTRARPILLGVPHDSDPHFSPEGDRLVFRSDAELGVENIWVTAWKGCDAMDLRSAQSEDEDLREALKVKAMEERLLADGIKETPERKYNRLVREGRLDAQRVTNETYRWVSDARFHPSGSKVIATKWYTSGRSLGAGEGWEYAVPSMEDLKSRKQRTIAAGDGKRVISRTLPPGWSADQYGDQQIGPEQFIWNRDGDSIIYSKNVRDPSTFTYSKDVHSGIYAIFQKNMTTNDTETLAEVFPGGASRPELSRDGRTLAFVRRVRDKEVLVLKDLHTGSTHHVWYGLTYDLSVVSAPMGTYPSFAFTPTDDAVIIWAAGQVYNVPLTTNERGEKIASSTAPFPIPLVAHIEKSLAETRHSDFDLVKLETAETQRVRAFKELRVNDKGTQAVFQAAGVTYVQHVGKKAATKVPVLYGSSPYYSPSFVPGADNFVLHARWSDTHFTSFELADLHSGIAHEVIGLPLGRYFSPVLCACTGLDRQIAFVKSGGDLLTGNILATANTGLYIGEITLPYGKESQTIKVRNLRFVKSEIDVDDRVNLRFLEKNKKLLVQQSSRAFIVDLAAGADKFGRYPHITLASGKTSTELVVSPRASKKGYQAEDIAFVDFFHVYFAPGDVVEEGEEVWSKPGNATKNLARVSLDGGHDVTFTGDGKKIFWFLGPFLHSLETSNLRKCSAAIEADQINFGISCVKDLLEYQEVTVEHSTDTARLKRDADGHERVVVYNATLLTMATGELRWDLVPGGILIARGGVIHAVGTLAQADSLIPGGTATVINAQGGFVVPGFIDVHAHWDGFNGRYPAKSWEMETFLAYGVTTLHNPSADTVTGFVERSRVESGQLIGPRIFTVGDIIYGAGEAGVHQDIVDEAEAYSALARIKAEGGPASISYKNYNLPSRASRQRLLLAARNLSMLCVPEGGMNYDWDLTYIIDGTTTVEHALPIPTLYDDVITLYASSGTGSTPTHIVNYGGAWGEQLVWATEDVANDPKLRRFTRHDTLQGLTESTARPAHSYQLFNTSASVAKMVDKGLLAHIGAHGEPPLGLNYHAEMFFTKQGGLSNYEVIRAATSSAAKTLGLSSSIGTLSSNKLADFLIYPPGVDILTGEISNTRDIRFVVRGGRIWDASTMEEVWPVKGKKQVLPQFNAD</sequence>
<gene>
    <name evidence="1" type="ORF">LshimejAT787_0210470</name>
</gene>
<organism evidence="1 2">
    <name type="scientific">Lyophyllum shimeji</name>
    <name type="common">Hon-shimeji</name>
    <name type="synonym">Tricholoma shimeji</name>
    <dbReference type="NCBI Taxonomy" id="47721"/>
    <lineage>
        <taxon>Eukaryota</taxon>
        <taxon>Fungi</taxon>
        <taxon>Dikarya</taxon>
        <taxon>Basidiomycota</taxon>
        <taxon>Agaricomycotina</taxon>
        <taxon>Agaricomycetes</taxon>
        <taxon>Agaricomycetidae</taxon>
        <taxon>Agaricales</taxon>
        <taxon>Tricholomatineae</taxon>
        <taxon>Lyophyllaceae</taxon>
        <taxon>Lyophyllum</taxon>
    </lineage>
</organism>
<dbReference type="Gene3D" id="2.120.10.30">
    <property type="entry name" value="TolB, C-terminal domain"/>
    <property type="match status" value="1"/>
</dbReference>
<evidence type="ECO:0000313" key="2">
    <source>
        <dbReference type="Proteomes" id="UP001063166"/>
    </source>
</evidence>
<dbReference type="OrthoDB" id="194468at2759"/>
<dbReference type="Gene3D" id="2.30.40.10">
    <property type="entry name" value="Urease, subunit C, domain 1"/>
    <property type="match status" value="2"/>
</dbReference>